<dbReference type="EMBL" id="JGYS01000013">
    <property type="protein sequence ID" value="KFI53832.1"/>
    <property type="molecule type" value="Genomic_DNA"/>
</dbReference>
<sequence>MDFVSWFIELGKLLQSLKGSDVIAGAALVVSIITALGGWRSRPGVLWHITSTPFSPTLLHKEWQELKEQKPEDVWYSFGLQNVGDCKAAEVRFWVVGMNAFHAKPTKDGDKWYLATDAIIPSVNVDETVYIGMYGDEGNLMSREPQLLHGLRGRRILRVYWLDSPLRHPRRLRQDFELGSIPGEIRKSGRIRRVSRREFLDGHPSVDATRTFKLGR</sequence>
<dbReference type="Proteomes" id="UP000029072">
    <property type="component" value="Unassembled WGS sequence"/>
</dbReference>
<dbReference type="RefSeq" id="WP_043167262.1">
    <property type="nucleotide sequence ID" value="NZ_JDUV01000024.1"/>
</dbReference>
<dbReference type="AlphaFoldDB" id="A0A087A4Y2"/>
<proteinExistence type="predicted"/>
<organism evidence="1 2">
    <name type="scientific">Bifidobacterium callitrichos DSM 23973</name>
    <dbReference type="NCBI Taxonomy" id="1437609"/>
    <lineage>
        <taxon>Bacteria</taxon>
        <taxon>Bacillati</taxon>
        <taxon>Actinomycetota</taxon>
        <taxon>Actinomycetes</taxon>
        <taxon>Bifidobacteriales</taxon>
        <taxon>Bifidobacteriaceae</taxon>
        <taxon>Bifidobacterium</taxon>
    </lineage>
</organism>
<protein>
    <submittedName>
        <fullName evidence="1">Uncharacterized protein</fullName>
    </submittedName>
</protein>
<name>A0A087A4Y2_9BIFI</name>
<accession>A0A087A4Y2</accession>
<comment type="caution">
    <text evidence="1">The sequence shown here is derived from an EMBL/GenBank/DDBJ whole genome shotgun (WGS) entry which is preliminary data.</text>
</comment>
<evidence type="ECO:0000313" key="2">
    <source>
        <dbReference type="Proteomes" id="UP000029072"/>
    </source>
</evidence>
<gene>
    <name evidence="1" type="ORF">BCAL_1646</name>
</gene>
<reference evidence="1 2" key="1">
    <citation type="submission" date="2014-03" db="EMBL/GenBank/DDBJ databases">
        <title>Genomics of Bifidobacteria.</title>
        <authorList>
            <person name="Ventura M."/>
            <person name="Milani C."/>
            <person name="Lugli G.A."/>
        </authorList>
    </citation>
    <scope>NUCLEOTIDE SEQUENCE [LARGE SCALE GENOMIC DNA]</scope>
    <source>
        <strain evidence="1 2">DSM 23973</strain>
    </source>
</reference>
<evidence type="ECO:0000313" key="1">
    <source>
        <dbReference type="EMBL" id="KFI53832.1"/>
    </source>
</evidence>